<evidence type="ECO:0000256" key="1">
    <source>
        <dbReference type="SAM" id="MobiDB-lite"/>
    </source>
</evidence>
<dbReference type="AlphaFoldDB" id="A0A7S1KWM0"/>
<evidence type="ECO:0000313" key="2">
    <source>
        <dbReference type="EMBL" id="CAD9087461.1"/>
    </source>
</evidence>
<proteinExistence type="predicted"/>
<accession>A0A7S1KWM0</accession>
<name>A0A7S1KWM0_ALECA</name>
<feature type="compositionally biased region" description="Polar residues" evidence="1">
    <location>
        <begin position="207"/>
        <end position="216"/>
    </location>
</feature>
<protein>
    <submittedName>
        <fullName evidence="2">Uncharacterized protein</fullName>
    </submittedName>
</protein>
<gene>
    <name evidence="2" type="ORF">ACAT0790_LOCUS1035</name>
</gene>
<reference evidence="2" key="1">
    <citation type="submission" date="2021-01" db="EMBL/GenBank/DDBJ databases">
        <authorList>
            <person name="Corre E."/>
            <person name="Pelletier E."/>
            <person name="Niang G."/>
            <person name="Scheremetjew M."/>
            <person name="Finn R."/>
            <person name="Kale V."/>
            <person name="Holt S."/>
            <person name="Cochrane G."/>
            <person name="Meng A."/>
            <person name="Brown T."/>
            <person name="Cohen L."/>
        </authorList>
    </citation>
    <scope>NUCLEOTIDE SEQUENCE</scope>
    <source>
        <strain evidence="2">OF101</strain>
    </source>
</reference>
<dbReference type="EMBL" id="HBGE01001697">
    <property type="protein sequence ID" value="CAD9087461.1"/>
    <property type="molecule type" value="Transcribed_RNA"/>
</dbReference>
<organism evidence="2">
    <name type="scientific">Alexandrium catenella</name>
    <name type="common">Red tide dinoflagellate</name>
    <name type="synonym">Gonyaulax catenella</name>
    <dbReference type="NCBI Taxonomy" id="2925"/>
    <lineage>
        <taxon>Eukaryota</taxon>
        <taxon>Sar</taxon>
        <taxon>Alveolata</taxon>
        <taxon>Dinophyceae</taxon>
        <taxon>Gonyaulacales</taxon>
        <taxon>Pyrocystaceae</taxon>
        <taxon>Alexandrium</taxon>
    </lineage>
</organism>
<sequence length="564" mass="62305">MAGSLPMALFSTDRATTRTRVHHAVSHVITHWLALRYEVAISSCDLAEFLISLCPPPPRKQEVEVHEFVTAWNAVKPSLPMLLGPVLLDITLTQKSMEHGDIADFFQRAGRGPSLILEVDDEKRGEKASVTAVDLIDREILIYDSCKMSYRRIDRDSSSRAIVVLPKITKVYLKRGNRPSKGLAPPSEVGREVERWPDLSAGLCQGSEATPESSSLAIVPVPPTVGKKRKREDLFADDGPGVDGQLARAEPRAKVPRPKGLGPGFGECCVGCGFNFNGEPKSVSARLPEKKDWMIYATSDSDEKGYPVCQRCYRTKVNVFPCVGCGEEKSIVSRVQERADWMLETASRDSGGFPVCNVCYRKHVNSSHCSGCGEWRNVVARILEQEPWMASSSSKNHRGDYAVCHSCYKKFMGHALCSGCNREKLVATRVPTRESWMQGTLSSHNGGFAVCVTCYKKHLPCAVCSGCGQEKAAVALVPRKERWMQPSTLRTKEGFVVCHVCYCRYVYRAACAGCGDEKALALSVHKHHEWMRPDVKRTPSGYPLCTECAKANLDYWLPGAVGAE</sequence>
<feature type="region of interest" description="Disordered" evidence="1">
    <location>
        <begin position="202"/>
        <end position="257"/>
    </location>
</feature>